<dbReference type="Pfam" id="PF00005">
    <property type="entry name" value="ABC_tran"/>
    <property type="match status" value="1"/>
</dbReference>
<dbReference type="SUPFAM" id="SSF52540">
    <property type="entry name" value="P-loop containing nucleoside triphosphate hydrolases"/>
    <property type="match status" value="1"/>
</dbReference>
<dbReference type="GO" id="GO:0043215">
    <property type="term" value="P:daunorubicin transport"/>
    <property type="evidence" value="ECO:0007669"/>
    <property type="project" value="InterPro"/>
</dbReference>
<dbReference type="InterPro" id="IPR050763">
    <property type="entry name" value="ABC_transporter_ATP-binding"/>
</dbReference>
<organism evidence="11 12">
    <name type="scientific">Aeromicrobium camelliae</name>
    <dbReference type="NCBI Taxonomy" id="1538144"/>
    <lineage>
        <taxon>Bacteria</taxon>
        <taxon>Bacillati</taxon>
        <taxon>Actinomycetota</taxon>
        <taxon>Actinomycetes</taxon>
        <taxon>Propionibacteriales</taxon>
        <taxon>Nocardioidaceae</taxon>
        <taxon>Aeromicrobium</taxon>
    </lineage>
</organism>
<dbReference type="PROSITE" id="PS00211">
    <property type="entry name" value="ABC_TRANSPORTER_1"/>
    <property type="match status" value="1"/>
</dbReference>
<protein>
    <submittedName>
        <fullName evidence="11">ATP-binding cassette domain-containing protein</fullName>
    </submittedName>
</protein>
<evidence type="ECO:0000256" key="5">
    <source>
        <dbReference type="ARBA" id="ARBA00022840"/>
    </source>
</evidence>
<evidence type="ECO:0000256" key="7">
    <source>
        <dbReference type="ARBA" id="ARBA00023136"/>
    </source>
</evidence>
<dbReference type="InterPro" id="IPR017871">
    <property type="entry name" value="ABC_transporter-like_CS"/>
</dbReference>
<dbReference type="Proteomes" id="UP000275225">
    <property type="component" value="Unassembled WGS sequence"/>
</dbReference>
<name>A0A3N6YYD2_9ACTN</name>
<dbReference type="EMBL" id="RQJX01000017">
    <property type="protein sequence ID" value="RQN02791.1"/>
    <property type="molecule type" value="Genomic_DNA"/>
</dbReference>
<keyword evidence="12" id="KW-1185">Reference proteome</keyword>
<dbReference type="SMART" id="SM00382">
    <property type="entry name" value="AAA"/>
    <property type="match status" value="1"/>
</dbReference>
<dbReference type="GO" id="GO:1900753">
    <property type="term" value="P:doxorubicin transport"/>
    <property type="evidence" value="ECO:0007669"/>
    <property type="project" value="InterPro"/>
</dbReference>
<feature type="domain" description="ABC transporter" evidence="10">
    <location>
        <begin position="8"/>
        <end position="242"/>
    </location>
</feature>
<keyword evidence="3" id="KW-1003">Cell membrane</keyword>
<accession>A0A3N6YYD2</accession>
<keyword evidence="2" id="KW-0813">Transport</keyword>
<evidence type="ECO:0000256" key="6">
    <source>
        <dbReference type="ARBA" id="ARBA00022967"/>
    </source>
</evidence>
<dbReference type="PROSITE" id="PS50893">
    <property type="entry name" value="ABC_TRANSPORTER_2"/>
    <property type="match status" value="1"/>
</dbReference>
<dbReference type="GO" id="GO:0005524">
    <property type="term" value="F:ATP binding"/>
    <property type="evidence" value="ECO:0007669"/>
    <property type="project" value="UniProtKB-KW"/>
</dbReference>
<evidence type="ECO:0000256" key="2">
    <source>
        <dbReference type="ARBA" id="ARBA00022448"/>
    </source>
</evidence>
<comment type="caution">
    <text evidence="11">The sequence shown here is derived from an EMBL/GenBank/DDBJ whole genome shotgun (WGS) entry which is preliminary data.</text>
</comment>
<dbReference type="GO" id="GO:0046677">
    <property type="term" value="P:response to antibiotic"/>
    <property type="evidence" value="ECO:0007669"/>
    <property type="project" value="UniProtKB-KW"/>
</dbReference>
<evidence type="ECO:0000256" key="3">
    <source>
        <dbReference type="ARBA" id="ARBA00022475"/>
    </source>
</evidence>
<evidence type="ECO:0000256" key="8">
    <source>
        <dbReference type="ARBA" id="ARBA00023251"/>
    </source>
</evidence>
<dbReference type="Gene3D" id="3.40.50.300">
    <property type="entry name" value="P-loop containing nucleotide triphosphate hydrolases"/>
    <property type="match status" value="1"/>
</dbReference>
<keyword evidence="4" id="KW-0547">Nucleotide-binding</keyword>
<reference evidence="11 12" key="1">
    <citation type="submission" date="2018-11" db="EMBL/GenBank/DDBJ databases">
        <authorList>
            <person name="Li F."/>
        </authorList>
    </citation>
    <scope>NUCLEOTIDE SEQUENCE [LARGE SCALE GENOMIC DNA]</scope>
    <source>
        <strain evidence="11 12">YS17T</strain>
    </source>
</reference>
<keyword evidence="8" id="KW-0046">Antibiotic resistance</keyword>
<dbReference type="PANTHER" id="PTHR42711">
    <property type="entry name" value="ABC TRANSPORTER ATP-BINDING PROTEIN"/>
    <property type="match status" value="1"/>
</dbReference>
<dbReference type="GO" id="GO:0016887">
    <property type="term" value="F:ATP hydrolysis activity"/>
    <property type="evidence" value="ECO:0007669"/>
    <property type="project" value="InterPro"/>
</dbReference>
<keyword evidence="7" id="KW-0472">Membrane</keyword>
<comment type="subcellular location">
    <subcellularLocation>
        <location evidence="1">Cell membrane</location>
        <topology evidence="1">Peripheral membrane protein</topology>
        <orientation evidence="1">Cytoplasmic side</orientation>
    </subcellularLocation>
</comment>
<evidence type="ECO:0000256" key="4">
    <source>
        <dbReference type="ARBA" id="ARBA00022741"/>
    </source>
</evidence>
<dbReference type="InterPro" id="IPR003439">
    <property type="entry name" value="ABC_transporter-like_ATP-bd"/>
</dbReference>
<evidence type="ECO:0000313" key="12">
    <source>
        <dbReference type="Proteomes" id="UP000275225"/>
    </source>
</evidence>
<keyword evidence="5 11" id="KW-0067">ATP-binding</keyword>
<dbReference type="InterPro" id="IPR027417">
    <property type="entry name" value="P-loop_NTPase"/>
</dbReference>
<dbReference type="AlphaFoldDB" id="A0A3N6YYD2"/>
<evidence type="ECO:0000256" key="1">
    <source>
        <dbReference type="ARBA" id="ARBA00004413"/>
    </source>
</evidence>
<evidence type="ECO:0000256" key="9">
    <source>
        <dbReference type="ARBA" id="ARBA00049985"/>
    </source>
</evidence>
<dbReference type="InterPro" id="IPR005894">
    <property type="entry name" value="DrrA"/>
</dbReference>
<dbReference type="NCBIfam" id="TIGR01188">
    <property type="entry name" value="drrA"/>
    <property type="match status" value="1"/>
</dbReference>
<dbReference type="FunFam" id="3.40.50.300:FF:000589">
    <property type="entry name" value="ABC transporter, ATP-binding subunit"/>
    <property type="match status" value="1"/>
</dbReference>
<dbReference type="InterPro" id="IPR003593">
    <property type="entry name" value="AAA+_ATPase"/>
</dbReference>
<evidence type="ECO:0000313" key="11">
    <source>
        <dbReference type="EMBL" id="RQN02791.1"/>
    </source>
</evidence>
<dbReference type="GO" id="GO:0005886">
    <property type="term" value="C:plasma membrane"/>
    <property type="evidence" value="ECO:0007669"/>
    <property type="project" value="UniProtKB-SubCell"/>
</dbReference>
<dbReference type="PANTHER" id="PTHR42711:SF19">
    <property type="entry name" value="DOXORUBICIN RESISTANCE ATP-BINDING PROTEIN DRRA"/>
    <property type="match status" value="1"/>
</dbReference>
<dbReference type="RefSeq" id="WP_124237451.1">
    <property type="nucleotide sequence ID" value="NZ_JBHUFI010000014.1"/>
</dbReference>
<sequence>MPPSEPIVVASGLRKSYGTSRRPVTVLDGIDLILHRGEVLALLGPNGAGKTTTVRILSTLLRPDAGTATIAGHDVLTAPRRVREVISLTGQYAAVDEKLTGRENLALMARLAHLPRPAARARVDDLLEAFDLTDAADRRLTTYSGGMRRRLDLAAGLLRRPQVLFLDEPTTGLDPRSRQGMWEVINEVVAQGTSLFLTTQYLEEADQLAHRVAVIDDGRVVAEGTPTELKRRVGEAGVELTFGSAALAAAAAAALAENAAVQEDRLVRMPTDGSVAHVKSLLARIEAAGAEPEHWEVRAPSLDDVFLTLTGRVARAAEKEVAA</sequence>
<gene>
    <name evidence="11" type="ORF">EHW97_12195</name>
</gene>
<proteinExistence type="inferred from homology"/>
<keyword evidence="6" id="KW-1278">Translocase</keyword>
<evidence type="ECO:0000259" key="10">
    <source>
        <dbReference type="PROSITE" id="PS50893"/>
    </source>
</evidence>
<dbReference type="OrthoDB" id="9804819at2"/>
<comment type="similarity">
    <text evidence="9">Belongs to the ABC transporter superfamily. Drug exporter-1 (DrugE1) (TC 3.A.1.105) family.</text>
</comment>